<evidence type="ECO:0000256" key="3">
    <source>
        <dbReference type="ARBA" id="ARBA00022574"/>
    </source>
</evidence>
<keyword evidence="3 6" id="KW-0853">WD repeat</keyword>
<evidence type="ECO:0000313" key="9">
    <source>
        <dbReference type="Proteomes" id="UP000813461"/>
    </source>
</evidence>
<gene>
    <name evidence="8" type="ORF">FB567DRAFT_499517</name>
</gene>
<dbReference type="GO" id="GO:0016070">
    <property type="term" value="P:RNA metabolic process"/>
    <property type="evidence" value="ECO:0007669"/>
    <property type="project" value="UniProtKB-ARBA"/>
</dbReference>
<dbReference type="PROSITE" id="PS50294">
    <property type="entry name" value="WD_REPEATS_REGION"/>
    <property type="match status" value="1"/>
</dbReference>
<dbReference type="SUPFAM" id="SSF50978">
    <property type="entry name" value="WD40 repeat-like"/>
    <property type="match status" value="1"/>
</dbReference>
<proteinExistence type="inferred from homology"/>
<evidence type="ECO:0000256" key="4">
    <source>
        <dbReference type="ARBA" id="ARBA00022737"/>
    </source>
</evidence>
<reference evidence="8" key="1">
    <citation type="journal article" date="2021" name="Nat. Commun.">
        <title>Genetic determinants of endophytism in the Arabidopsis root mycobiome.</title>
        <authorList>
            <person name="Mesny F."/>
            <person name="Miyauchi S."/>
            <person name="Thiergart T."/>
            <person name="Pickel B."/>
            <person name="Atanasova L."/>
            <person name="Karlsson M."/>
            <person name="Huettel B."/>
            <person name="Barry K.W."/>
            <person name="Haridas S."/>
            <person name="Chen C."/>
            <person name="Bauer D."/>
            <person name="Andreopoulos W."/>
            <person name="Pangilinan J."/>
            <person name="LaButti K."/>
            <person name="Riley R."/>
            <person name="Lipzen A."/>
            <person name="Clum A."/>
            <person name="Drula E."/>
            <person name="Henrissat B."/>
            <person name="Kohler A."/>
            <person name="Grigoriev I.V."/>
            <person name="Martin F.M."/>
            <person name="Hacquard S."/>
        </authorList>
    </citation>
    <scope>NUCLEOTIDE SEQUENCE</scope>
    <source>
        <strain evidence="8">MPI-SDFR-AT-0120</strain>
    </source>
</reference>
<comment type="caution">
    <text evidence="8">The sequence shown here is derived from an EMBL/GenBank/DDBJ whole genome shotgun (WGS) entry which is preliminary data.</text>
</comment>
<dbReference type="PANTHER" id="PTHR19861">
    <property type="entry name" value="WD40 REPEAT PROTEIN SWD2"/>
    <property type="match status" value="1"/>
</dbReference>
<sequence>MAAGSGTPGAPPPPAGPPTQKVSDVIASFRPSRRFKPPSPGTASVTSLDFDDTGELAIVARDDDTLQIYNCKEGKHAKELKSQKYGVHLARFSHHAQSIIYASTKVDDTIRYLSTHDNSYIRYFKGHTDTVTSISLCPSSDTFLSCSRDNTVRLWNLSSPNYHGLLNLHGAYLAAYDPSATVMAIASPSTQSVLLYDVRNYDKPPFATFDMQELEQRFLGREKGEWTKIEFTNDGKSLLIATNGSGHFILDAFSGELTHFCYRKAGSSGRLTPGASSPNHASNMSNGSTPVVGQGDACITPDGQYLIGGSGDEGLLVWDISQAPAPNNILEPMEHLPGHGKSAIVGYNPRTNLMASADRDLYLWQPDSDLMI</sequence>
<name>A0A8K0R386_9PLEO</name>
<dbReference type="InterPro" id="IPR015943">
    <property type="entry name" value="WD40/YVTN_repeat-like_dom_sf"/>
</dbReference>
<keyword evidence="5" id="KW-0539">Nucleus</keyword>
<dbReference type="GO" id="GO:0003682">
    <property type="term" value="F:chromatin binding"/>
    <property type="evidence" value="ECO:0007669"/>
    <property type="project" value="TreeGrafter"/>
</dbReference>
<dbReference type="AlphaFoldDB" id="A0A8K0R386"/>
<keyword evidence="4" id="KW-0677">Repeat</keyword>
<evidence type="ECO:0000256" key="5">
    <source>
        <dbReference type="ARBA" id="ARBA00023242"/>
    </source>
</evidence>
<feature type="region of interest" description="Disordered" evidence="7">
    <location>
        <begin position="1"/>
        <end position="45"/>
    </location>
</feature>
<comment type="subcellular location">
    <subcellularLocation>
        <location evidence="1">Nucleus</location>
    </subcellularLocation>
</comment>
<dbReference type="EMBL" id="JAGMVJ010000013">
    <property type="protein sequence ID" value="KAH7083940.1"/>
    <property type="molecule type" value="Genomic_DNA"/>
</dbReference>
<dbReference type="InterPro" id="IPR037867">
    <property type="entry name" value="Swd2/WDR82"/>
</dbReference>
<dbReference type="FunFam" id="2.130.10.10:FF:000550">
    <property type="entry name" value="WD repeat-containing protein 82-B"/>
    <property type="match status" value="1"/>
</dbReference>
<dbReference type="OrthoDB" id="27537at2759"/>
<evidence type="ECO:0000256" key="2">
    <source>
        <dbReference type="ARBA" id="ARBA00005616"/>
    </source>
</evidence>
<evidence type="ECO:0000256" key="1">
    <source>
        <dbReference type="ARBA" id="ARBA00004123"/>
    </source>
</evidence>
<dbReference type="InterPro" id="IPR036322">
    <property type="entry name" value="WD40_repeat_dom_sf"/>
</dbReference>
<dbReference type="Gene3D" id="2.130.10.10">
    <property type="entry name" value="YVTN repeat-like/Quinoprotein amine dehydrogenase"/>
    <property type="match status" value="2"/>
</dbReference>
<dbReference type="GO" id="GO:0048188">
    <property type="term" value="C:Set1C/COMPASS complex"/>
    <property type="evidence" value="ECO:0007669"/>
    <property type="project" value="TreeGrafter"/>
</dbReference>
<dbReference type="InterPro" id="IPR001680">
    <property type="entry name" value="WD40_rpt"/>
</dbReference>
<accession>A0A8K0R386</accession>
<comment type="similarity">
    <text evidence="2">Belongs to the WD repeat SWD2 family.</text>
</comment>
<keyword evidence="9" id="KW-1185">Reference proteome</keyword>
<dbReference type="Proteomes" id="UP000813461">
    <property type="component" value="Unassembled WGS sequence"/>
</dbReference>
<dbReference type="Pfam" id="PF00400">
    <property type="entry name" value="WD40"/>
    <property type="match status" value="2"/>
</dbReference>
<evidence type="ECO:0000256" key="6">
    <source>
        <dbReference type="PROSITE-ProRule" id="PRU00221"/>
    </source>
</evidence>
<feature type="repeat" description="WD" evidence="6">
    <location>
        <begin position="300"/>
        <end position="328"/>
    </location>
</feature>
<evidence type="ECO:0000313" key="8">
    <source>
        <dbReference type="EMBL" id="KAH7083940.1"/>
    </source>
</evidence>
<feature type="repeat" description="WD" evidence="6">
    <location>
        <begin position="124"/>
        <end position="159"/>
    </location>
</feature>
<dbReference type="PROSITE" id="PS50082">
    <property type="entry name" value="WD_REPEATS_2"/>
    <property type="match status" value="2"/>
</dbReference>
<dbReference type="PANTHER" id="PTHR19861:SF0">
    <property type="entry name" value="WD REPEAT-CONTAINING PROTEIN 82"/>
    <property type="match status" value="1"/>
</dbReference>
<dbReference type="SMART" id="SM00320">
    <property type="entry name" value="WD40"/>
    <property type="match status" value="4"/>
</dbReference>
<protein>
    <submittedName>
        <fullName evidence="8">WD repeat-containing protein-like protein</fullName>
    </submittedName>
</protein>
<organism evidence="8 9">
    <name type="scientific">Paraphoma chrysanthemicola</name>
    <dbReference type="NCBI Taxonomy" id="798071"/>
    <lineage>
        <taxon>Eukaryota</taxon>
        <taxon>Fungi</taxon>
        <taxon>Dikarya</taxon>
        <taxon>Ascomycota</taxon>
        <taxon>Pezizomycotina</taxon>
        <taxon>Dothideomycetes</taxon>
        <taxon>Pleosporomycetidae</taxon>
        <taxon>Pleosporales</taxon>
        <taxon>Pleosporineae</taxon>
        <taxon>Phaeosphaeriaceae</taxon>
        <taxon>Paraphoma</taxon>
    </lineage>
</organism>
<evidence type="ECO:0000256" key="7">
    <source>
        <dbReference type="SAM" id="MobiDB-lite"/>
    </source>
</evidence>